<evidence type="ECO:0000256" key="2">
    <source>
        <dbReference type="SAM" id="SignalP"/>
    </source>
</evidence>
<feature type="chain" id="PRO_5012971114" evidence="2">
    <location>
        <begin position="20"/>
        <end position="606"/>
    </location>
</feature>
<sequence>MYRLSIAASALLAMHGVLAQQSPVTDQYPAEHTEEFKGYEGQYVDACSPVGTIRYNSTFPPCLSSSRIESSCALPWKEGVSDEQRQGDWQAERKCLCEGSFFDDAGDGCLKCKEAYHIDSKDNLGIWKGFWEKMRGSYCKEEKLAGNFSTYWSGAFAEVSGSFKYGDDLGAKPAPGSIPIESYYTNDKQGPGPLPGSAPAGPSNNSSVPSNSTEETGVAQLTPDCRTMTGAIDTLPAGNSAKFSNSSSGAILVSVTVNYNRICIINRSNREIQAVPQSEPEVKPISDKVIPKKEAAKEADFDMTGCPCAQQAVPEDKEVVKSESSLNAWNKVSVICGFDQEGGKASQGCEGPECGGATKDGEESSSDSGDVYGSDVMGTFGESEGSDSAEKTSKNTIFVVKITQESSDGEKEGTYGQPKCTTCGKPKTPEGPSTSETEGSHDQPKCPICGGKPVVPEGPSTGETENAYGQEQPETSDESQPGQTYGQSEAPSSEQPPAPGSEKPKCEACQNAKGPYGSEPEGASSEPKVPVPEEPTPDGTYGPTDGPSSEQPQAQCPGGASCGEADGTYGQPQCTDGSCEKPEIPSDSQKAPEQAEDEDEEDVNYC</sequence>
<proteinExistence type="predicted"/>
<keyword evidence="2" id="KW-0732">Signal</keyword>
<organism evidence="3 4">
    <name type="scientific">Ophiocordyceps camponoti-rufipedis</name>
    <dbReference type="NCBI Taxonomy" id="2004952"/>
    <lineage>
        <taxon>Eukaryota</taxon>
        <taxon>Fungi</taxon>
        <taxon>Dikarya</taxon>
        <taxon>Ascomycota</taxon>
        <taxon>Pezizomycotina</taxon>
        <taxon>Sordariomycetes</taxon>
        <taxon>Hypocreomycetidae</taxon>
        <taxon>Hypocreales</taxon>
        <taxon>Ophiocordycipitaceae</taxon>
        <taxon>Ophiocordyceps</taxon>
    </lineage>
</organism>
<keyword evidence="4" id="KW-1185">Reference proteome</keyword>
<feature type="region of interest" description="Disordered" evidence="1">
    <location>
        <begin position="342"/>
        <end position="606"/>
    </location>
</feature>
<dbReference type="STRING" id="2004952.A0A2C5YW02"/>
<name>A0A2C5YW02_9HYPO</name>
<evidence type="ECO:0000313" key="3">
    <source>
        <dbReference type="EMBL" id="PHH73735.1"/>
    </source>
</evidence>
<dbReference type="Proteomes" id="UP000226431">
    <property type="component" value="Unassembled WGS sequence"/>
</dbReference>
<feature type="compositionally biased region" description="Polar residues" evidence="1">
    <location>
        <begin position="461"/>
        <end position="485"/>
    </location>
</feature>
<feature type="compositionally biased region" description="Low complexity" evidence="1">
    <location>
        <begin position="195"/>
        <end position="212"/>
    </location>
</feature>
<feature type="compositionally biased region" description="Acidic residues" evidence="1">
    <location>
        <begin position="594"/>
        <end position="606"/>
    </location>
</feature>
<feature type="signal peptide" evidence="2">
    <location>
        <begin position="1"/>
        <end position="19"/>
    </location>
</feature>
<dbReference type="AlphaFoldDB" id="A0A2C5YW02"/>
<comment type="caution">
    <text evidence="3">The sequence shown here is derived from an EMBL/GenBank/DDBJ whole genome shotgun (WGS) entry which is preliminary data.</text>
</comment>
<evidence type="ECO:0000256" key="1">
    <source>
        <dbReference type="SAM" id="MobiDB-lite"/>
    </source>
</evidence>
<dbReference type="OrthoDB" id="4927261at2759"/>
<dbReference type="EMBL" id="NJES01000321">
    <property type="protein sequence ID" value="PHH73735.1"/>
    <property type="molecule type" value="Genomic_DNA"/>
</dbReference>
<feature type="region of interest" description="Disordered" evidence="1">
    <location>
        <begin position="180"/>
        <end position="218"/>
    </location>
</feature>
<protein>
    <submittedName>
        <fullName evidence="3">Uncharacterized protein</fullName>
    </submittedName>
</protein>
<reference evidence="3 4" key="1">
    <citation type="submission" date="2017-06" db="EMBL/GenBank/DDBJ databases">
        <title>Ant-infecting Ophiocordyceps genomes reveal a high diversity of potential behavioral manipulation genes and a possible major role for enterotoxins.</title>
        <authorList>
            <person name="De Bekker C."/>
            <person name="Evans H.C."/>
            <person name="Brachmann A."/>
            <person name="Hughes D.P."/>
        </authorList>
    </citation>
    <scope>NUCLEOTIDE SEQUENCE [LARGE SCALE GENOMIC DNA]</scope>
    <source>
        <strain evidence="3 4">Map16</strain>
    </source>
</reference>
<evidence type="ECO:0000313" key="4">
    <source>
        <dbReference type="Proteomes" id="UP000226431"/>
    </source>
</evidence>
<gene>
    <name evidence="3" type="ORF">CDD80_3613</name>
</gene>
<accession>A0A2C5YW02</accession>
<feature type="compositionally biased region" description="Low complexity" evidence="1">
    <location>
        <begin position="366"/>
        <end position="378"/>
    </location>
</feature>